<proteinExistence type="inferred from homology"/>
<dbReference type="PRINTS" id="PR00047">
    <property type="entry name" value="STROIDFINGER"/>
</dbReference>
<evidence type="ECO:0000256" key="7">
    <source>
        <dbReference type="ARBA" id="ARBA00023125"/>
    </source>
</evidence>
<evidence type="ECO:0000313" key="15">
    <source>
        <dbReference type="WBParaSite" id="ACRNAN_Path_694.g2599.t1"/>
    </source>
</evidence>
<dbReference type="InterPro" id="IPR050274">
    <property type="entry name" value="Nuclear_hormone_rcpt_NR2"/>
</dbReference>
<keyword evidence="10 11" id="KW-0539">Nucleus</keyword>
<dbReference type="InterPro" id="IPR013088">
    <property type="entry name" value="Znf_NHR/GATA"/>
</dbReference>
<dbReference type="SMART" id="SM00399">
    <property type="entry name" value="ZnF_C4"/>
    <property type="match status" value="1"/>
</dbReference>
<accession>A0A914CA77</accession>
<keyword evidence="5 11" id="KW-0862">Zinc</keyword>
<evidence type="ECO:0000256" key="6">
    <source>
        <dbReference type="ARBA" id="ARBA00023015"/>
    </source>
</evidence>
<name>A0A914CA77_9BILA</name>
<dbReference type="GO" id="GO:0005634">
    <property type="term" value="C:nucleus"/>
    <property type="evidence" value="ECO:0007669"/>
    <property type="project" value="UniProtKB-SubCell"/>
</dbReference>
<dbReference type="PANTHER" id="PTHR24083">
    <property type="entry name" value="NUCLEAR HORMONE RECEPTOR"/>
    <property type="match status" value="1"/>
</dbReference>
<dbReference type="InterPro" id="IPR049636">
    <property type="entry name" value="HNF4-like_DBD"/>
</dbReference>
<evidence type="ECO:0000256" key="3">
    <source>
        <dbReference type="ARBA" id="ARBA00022723"/>
    </source>
</evidence>
<dbReference type="WBParaSite" id="ACRNAN_Path_694.g2599.t1">
    <property type="protein sequence ID" value="ACRNAN_Path_694.g2599.t1"/>
    <property type="gene ID" value="ACRNAN_Path_694.g2599"/>
</dbReference>
<dbReference type="GO" id="GO:0000978">
    <property type="term" value="F:RNA polymerase II cis-regulatory region sequence-specific DNA binding"/>
    <property type="evidence" value="ECO:0007669"/>
    <property type="project" value="InterPro"/>
</dbReference>
<dbReference type="CDD" id="cd06960">
    <property type="entry name" value="NR_DBD_HNF4A"/>
    <property type="match status" value="1"/>
</dbReference>
<reference evidence="15" key="1">
    <citation type="submission" date="2022-11" db="UniProtKB">
        <authorList>
            <consortium name="WormBaseParasite"/>
        </authorList>
    </citation>
    <scope>IDENTIFICATION</scope>
</reference>
<dbReference type="SUPFAM" id="SSF57716">
    <property type="entry name" value="Glucocorticoid receptor-like (DNA-binding domain)"/>
    <property type="match status" value="1"/>
</dbReference>
<evidence type="ECO:0000313" key="14">
    <source>
        <dbReference type="Proteomes" id="UP000887540"/>
    </source>
</evidence>
<dbReference type="InterPro" id="IPR001723">
    <property type="entry name" value="Nuclear_hrmn_rcpt"/>
</dbReference>
<sequence length="504" mass="57729">MISYLMNESRRYCGNSESQWADVFAQLGMQATSEDGPPNAPLLLNLTLMPPLQPKIEILEDDDIIGEMTKIECKYENFSPNNNSLASTSSVSGSISPNSSDEDFGYGQINSTKQRCAVCNDAATGFHYDTPSCNGCKTFFRRTVVTGRSFVCKKGGRCSFDKNGRCACRACRFAKCVAVGMNSHAIQYTPSANLTLSIARKCFMRTKKNANSIKQLSLVEKPIAGIQDEILRRIGHVLHLEEKFTRLRNSTFFPYSEDLTLNDLLHFNTSFGEAERYPLVEKWPTRPKDPIYPRTELVKMGIKFWYFLDLYLSVDYLKTFDIFHELSESDQITLCKAIAAPTYHLTNAYFSYLQRSEIVVYPDGFELLSYRNNGNMLEIEKLMRVSVIELVARMKMDQIQYSLLRAIVSLHDGCRKLSTEAREKLSEERAKYTKALLHYLQNKHGMDAGTKRFGDSLALLNEIFYKTQYNYNYYSYRKYVERTATPANLFADLLENKEKYDCDI</sequence>
<dbReference type="FunFam" id="3.30.50.10:FF:000030">
    <property type="entry name" value="Nuclear Hormone Receptor family"/>
    <property type="match status" value="1"/>
</dbReference>
<dbReference type="InterPro" id="IPR035500">
    <property type="entry name" value="NHR-like_dom_sf"/>
</dbReference>
<evidence type="ECO:0000256" key="8">
    <source>
        <dbReference type="ARBA" id="ARBA00023163"/>
    </source>
</evidence>
<evidence type="ECO:0000256" key="11">
    <source>
        <dbReference type="RuleBase" id="RU004334"/>
    </source>
</evidence>
<keyword evidence="3 11" id="KW-0479">Metal-binding</keyword>
<organism evidence="14 15">
    <name type="scientific">Acrobeloides nanus</name>
    <dbReference type="NCBI Taxonomy" id="290746"/>
    <lineage>
        <taxon>Eukaryota</taxon>
        <taxon>Metazoa</taxon>
        <taxon>Ecdysozoa</taxon>
        <taxon>Nematoda</taxon>
        <taxon>Chromadorea</taxon>
        <taxon>Rhabditida</taxon>
        <taxon>Tylenchina</taxon>
        <taxon>Cephalobomorpha</taxon>
        <taxon>Cephaloboidea</taxon>
        <taxon>Cephalobidae</taxon>
        <taxon>Acrobeloides</taxon>
    </lineage>
</organism>
<keyword evidence="6 11" id="KW-0805">Transcription regulation</keyword>
<evidence type="ECO:0000256" key="4">
    <source>
        <dbReference type="ARBA" id="ARBA00022771"/>
    </source>
</evidence>
<dbReference type="SMART" id="SM00430">
    <property type="entry name" value="HOLI"/>
    <property type="match status" value="1"/>
</dbReference>
<dbReference type="InterPro" id="IPR001628">
    <property type="entry name" value="Znf_hrmn_rcpt"/>
</dbReference>
<comment type="subcellular location">
    <subcellularLocation>
        <location evidence="1 11">Nucleus</location>
    </subcellularLocation>
</comment>
<feature type="domain" description="NR LBD" evidence="13">
    <location>
        <begin position="236"/>
        <end position="496"/>
    </location>
</feature>
<dbReference type="PROSITE" id="PS51843">
    <property type="entry name" value="NR_LBD"/>
    <property type="match status" value="1"/>
</dbReference>
<dbReference type="Gene3D" id="1.10.565.10">
    <property type="entry name" value="Retinoid X Receptor"/>
    <property type="match status" value="1"/>
</dbReference>
<keyword evidence="14" id="KW-1185">Reference proteome</keyword>
<dbReference type="Gene3D" id="3.30.50.10">
    <property type="entry name" value="Erythroid Transcription Factor GATA-1, subunit A"/>
    <property type="match status" value="1"/>
</dbReference>
<dbReference type="InterPro" id="IPR000536">
    <property type="entry name" value="Nucl_hrmn_rcpt_lig-bd"/>
</dbReference>
<dbReference type="PRINTS" id="PR00398">
    <property type="entry name" value="STRDHORMONER"/>
</dbReference>
<keyword evidence="7 11" id="KW-0238">DNA-binding</keyword>
<evidence type="ECO:0000259" key="13">
    <source>
        <dbReference type="PROSITE" id="PS51843"/>
    </source>
</evidence>
<dbReference type="GO" id="GO:0008270">
    <property type="term" value="F:zinc ion binding"/>
    <property type="evidence" value="ECO:0007669"/>
    <property type="project" value="UniProtKB-KW"/>
</dbReference>
<evidence type="ECO:0000256" key="1">
    <source>
        <dbReference type="ARBA" id="ARBA00004123"/>
    </source>
</evidence>
<evidence type="ECO:0000256" key="5">
    <source>
        <dbReference type="ARBA" id="ARBA00022833"/>
    </source>
</evidence>
<protein>
    <submittedName>
        <fullName evidence="15">Nuclear receptor</fullName>
    </submittedName>
</protein>
<evidence type="ECO:0000256" key="10">
    <source>
        <dbReference type="ARBA" id="ARBA00023242"/>
    </source>
</evidence>
<dbReference type="AlphaFoldDB" id="A0A914CA77"/>
<keyword evidence="8 11" id="KW-0804">Transcription</keyword>
<dbReference type="PROSITE" id="PS00031">
    <property type="entry name" value="NUCLEAR_REC_DBD_1"/>
    <property type="match status" value="1"/>
</dbReference>
<dbReference type="PROSITE" id="PS51030">
    <property type="entry name" value="NUCLEAR_REC_DBD_2"/>
    <property type="match status" value="1"/>
</dbReference>
<dbReference type="GO" id="GO:0003700">
    <property type="term" value="F:DNA-binding transcription factor activity"/>
    <property type="evidence" value="ECO:0007669"/>
    <property type="project" value="InterPro"/>
</dbReference>
<dbReference type="Proteomes" id="UP000887540">
    <property type="component" value="Unplaced"/>
</dbReference>
<evidence type="ECO:0000256" key="9">
    <source>
        <dbReference type="ARBA" id="ARBA00023170"/>
    </source>
</evidence>
<keyword evidence="4 11" id="KW-0863">Zinc-finger</keyword>
<keyword evidence="9 11" id="KW-0675">Receptor</keyword>
<comment type="similarity">
    <text evidence="2 11">Belongs to the nuclear hormone receptor family.</text>
</comment>
<evidence type="ECO:0000256" key="2">
    <source>
        <dbReference type="ARBA" id="ARBA00005993"/>
    </source>
</evidence>
<evidence type="ECO:0000259" key="12">
    <source>
        <dbReference type="PROSITE" id="PS51030"/>
    </source>
</evidence>
<feature type="domain" description="Nuclear receptor" evidence="12">
    <location>
        <begin position="113"/>
        <end position="188"/>
    </location>
</feature>
<dbReference type="SUPFAM" id="SSF48508">
    <property type="entry name" value="Nuclear receptor ligand-binding domain"/>
    <property type="match status" value="1"/>
</dbReference>
<dbReference type="Pfam" id="PF00105">
    <property type="entry name" value="zf-C4"/>
    <property type="match status" value="1"/>
</dbReference>
<dbReference type="Pfam" id="PF00104">
    <property type="entry name" value="Hormone_recep"/>
    <property type="match status" value="1"/>
</dbReference>